<evidence type="ECO:0000313" key="4">
    <source>
        <dbReference type="EMBL" id="KAH3858987.1"/>
    </source>
</evidence>
<feature type="domain" description="EF-hand" evidence="3">
    <location>
        <begin position="187"/>
        <end position="222"/>
    </location>
</feature>
<reference evidence="4" key="1">
    <citation type="journal article" date="2019" name="bioRxiv">
        <title>The Genome of the Zebra Mussel, Dreissena polymorpha: A Resource for Invasive Species Research.</title>
        <authorList>
            <person name="McCartney M.A."/>
            <person name="Auch B."/>
            <person name="Kono T."/>
            <person name="Mallez S."/>
            <person name="Zhang Y."/>
            <person name="Obille A."/>
            <person name="Becker A."/>
            <person name="Abrahante J.E."/>
            <person name="Garbe J."/>
            <person name="Badalamenti J.P."/>
            <person name="Herman A."/>
            <person name="Mangelson H."/>
            <person name="Liachko I."/>
            <person name="Sullivan S."/>
            <person name="Sone E.D."/>
            <person name="Koren S."/>
            <person name="Silverstein K.A.T."/>
            <person name="Beckman K.B."/>
            <person name="Gohl D.M."/>
        </authorList>
    </citation>
    <scope>NUCLEOTIDE SEQUENCE</scope>
    <source>
        <strain evidence="4">Duluth1</strain>
        <tissue evidence="4">Whole animal</tissue>
    </source>
</reference>
<gene>
    <name evidence="4" type="ORF">DPMN_101633</name>
</gene>
<protein>
    <recommendedName>
        <fullName evidence="3">EF-hand domain-containing protein</fullName>
    </recommendedName>
</protein>
<sequence length="242" mass="26416">MTEKQEVTPEFVQYIKERDAALESVKSAQDELRETQCRLYDALQLVETLQKSSKSDTKAKGGGGGGGAAAKKTPGKKSVSTGAAKHENGLSVKSGTSATSSGVSSARASQISYTRTDGGALHPPIPDVDPNADTKEYYWKIAEKYPQLPMFTVLDAESKFMKADADHSGTIDMEELDKVLSDTVGMFTQKQLTEIMVEIDLDHNNTVDFMEALTVINKLVSRRKTNLPQSVQQNYSKTCVLQ</sequence>
<dbReference type="OrthoDB" id="9451669at2759"/>
<feature type="compositionally biased region" description="Low complexity" evidence="2">
    <location>
        <begin position="91"/>
        <end position="103"/>
    </location>
</feature>
<comment type="caution">
    <text evidence="4">The sequence shown here is derived from an EMBL/GenBank/DDBJ whole genome shotgun (WGS) entry which is preliminary data.</text>
</comment>
<proteinExistence type="predicted"/>
<evidence type="ECO:0000313" key="5">
    <source>
        <dbReference type="Proteomes" id="UP000828390"/>
    </source>
</evidence>
<dbReference type="Proteomes" id="UP000828390">
    <property type="component" value="Unassembled WGS sequence"/>
</dbReference>
<evidence type="ECO:0000259" key="3">
    <source>
        <dbReference type="PROSITE" id="PS50222"/>
    </source>
</evidence>
<feature type="domain" description="EF-hand" evidence="3">
    <location>
        <begin position="151"/>
        <end position="186"/>
    </location>
</feature>
<feature type="compositionally biased region" description="Low complexity" evidence="2">
    <location>
        <begin position="69"/>
        <end position="78"/>
    </location>
</feature>
<dbReference type="Pfam" id="PF13499">
    <property type="entry name" value="EF-hand_7"/>
    <property type="match status" value="1"/>
</dbReference>
<dbReference type="PROSITE" id="PS50222">
    <property type="entry name" value="EF_HAND_2"/>
    <property type="match status" value="2"/>
</dbReference>
<dbReference type="SUPFAM" id="SSF47473">
    <property type="entry name" value="EF-hand"/>
    <property type="match status" value="1"/>
</dbReference>
<dbReference type="InterPro" id="IPR002048">
    <property type="entry name" value="EF_hand_dom"/>
</dbReference>
<reference evidence="4" key="2">
    <citation type="submission" date="2020-11" db="EMBL/GenBank/DDBJ databases">
        <authorList>
            <person name="McCartney M.A."/>
            <person name="Auch B."/>
            <person name="Kono T."/>
            <person name="Mallez S."/>
            <person name="Becker A."/>
            <person name="Gohl D.M."/>
            <person name="Silverstein K.A.T."/>
            <person name="Koren S."/>
            <person name="Bechman K.B."/>
            <person name="Herman A."/>
            <person name="Abrahante J.E."/>
            <person name="Garbe J."/>
        </authorList>
    </citation>
    <scope>NUCLEOTIDE SEQUENCE</scope>
    <source>
        <strain evidence="4">Duluth1</strain>
        <tissue evidence="4">Whole animal</tissue>
    </source>
</reference>
<organism evidence="4 5">
    <name type="scientific">Dreissena polymorpha</name>
    <name type="common">Zebra mussel</name>
    <name type="synonym">Mytilus polymorpha</name>
    <dbReference type="NCBI Taxonomy" id="45954"/>
    <lineage>
        <taxon>Eukaryota</taxon>
        <taxon>Metazoa</taxon>
        <taxon>Spiralia</taxon>
        <taxon>Lophotrochozoa</taxon>
        <taxon>Mollusca</taxon>
        <taxon>Bivalvia</taxon>
        <taxon>Autobranchia</taxon>
        <taxon>Heteroconchia</taxon>
        <taxon>Euheterodonta</taxon>
        <taxon>Imparidentia</taxon>
        <taxon>Neoheterodontei</taxon>
        <taxon>Myida</taxon>
        <taxon>Dreissenoidea</taxon>
        <taxon>Dreissenidae</taxon>
        <taxon>Dreissena</taxon>
    </lineage>
</organism>
<keyword evidence="1" id="KW-0106">Calcium</keyword>
<dbReference type="GO" id="GO:0005509">
    <property type="term" value="F:calcium ion binding"/>
    <property type="evidence" value="ECO:0007669"/>
    <property type="project" value="InterPro"/>
</dbReference>
<dbReference type="PROSITE" id="PS00018">
    <property type="entry name" value="EF_HAND_1"/>
    <property type="match status" value="1"/>
</dbReference>
<dbReference type="EMBL" id="JAIWYP010000003">
    <property type="protein sequence ID" value="KAH3858987.1"/>
    <property type="molecule type" value="Genomic_DNA"/>
</dbReference>
<dbReference type="CDD" id="cd00051">
    <property type="entry name" value="EFh"/>
    <property type="match status" value="1"/>
</dbReference>
<name>A0A9D4LK96_DREPO</name>
<dbReference type="AlphaFoldDB" id="A0A9D4LK96"/>
<dbReference type="SMART" id="SM00054">
    <property type="entry name" value="EFh"/>
    <property type="match status" value="2"/>
</dbReference>
<evidence type="ECO:0000256" key="2">
    <source>
        <dbReference type="SAM" id="MobiDB-lite"/>
    </source>
</evidence>
<keyword evidence="5" id="KW-1185">Reference proteome</keyword>
<dbReference type="Gene3D" id="1.10.238.10">
    <property type="entry name" value="EF-hand"/>
    <property type="match status" value="1"/>
</dbReference>
<evidence type="ECO:0000256" key="1">
    <source>
        <dbReference type="ARBA" id="ARBA00022837"/>
    </source>
</evidence>
<feature type="region of interest" description="Disordered" evidence="2">
    <location>
        <begin position="50"/>
        <end position="103"/>
    </location>
</feature>
<dbReference type="InterPro" id="IPR011992">
    <property type="entry name" value="EF-hand-dom_pair"/>
</dbReference>
<accession>A0A9D4LK96</accession>
<dbReference type="InterPro" id="IPR018247">
    <property type="entry name" value="EF_Hand_1_Ca_BS"/>
</dbReference>